<keyword evidence="5" id="KW-1185">Reference proteome</keyword>
<feature type="coiled-coil region" evidence="1">
    <location>
        <begin position="53"/>
        <end position="80"/>
    </location>
</feature>
<feature type="domain" description="Integrase catalytic" evidence="3">
    <location>
        <begin position="207"/>
        <end position="367"/>
    </location>
</feature>
<accession>A0ABU7TZI6</accession>
<evidence type="ECO:0000256" key="1">
    <source>
        <dbReference type="SAM" id="Coils"/>
    </source>
</evidence>
<keyword evidence="1" id="KW-0175">Coiled coil</keyword>
<sequence>MRRKKHTAEEIVAKLRQVDVLVSQGRKVSEAIRSIEVTEVTYYRWRSEYGGLKGDQVRRLKSLETENQRLRRAISDLTLEKLILKEAAFGKLLSPARRRACVDYVVAEHGVSERFACRVLGQHRSTQRKCAVVVEDEAPLTAAIVALALRYGRYGYRRITALLRRDGWTVNVKRVERIWRREGLKVPARQPKRARLWLNDGSCVRLRPERPDHVWSYDFVEHRTHNGRKYRMLNVLDEFTRECLAIRVSRKLKAHDVIDVLSDLFSLRGVPGHIRSDNGPEFIARSVRDWIAAVGSETAYIEPGSPWENGYCESFNAKLRDELLNGEVFYTLKEASVVIEQWRRHYNSIRPHSSLGYCPPAPEAVIWPTEPSGSVPSARPTIVTRPTMH</sequence>
<dbReference type="PANTHER" id="PTHR47515:SF1">
    <property type="entry name" value="BLR2054 PROTEIN"/>
    <property type="match status" value="1"/>
</dbReference>
<dbReference type="Proteomes" id="UP001355206">
    <property type="component" value="Unassembled WGS sequence"/>
</dbReference>
<gene>
    <name evidence="4" type="ORF">MOTC310_32460</name>
</gene>
<evidence type="ECO:0000259" key="3">
    <source>
        <dbReference type="PROSITE" id="PS50994"/>
    </source>
</evidence>
<protein>
    <submittedName>
        <fullName evidence="4">IS3 family transposase</fullName>
    </submittedName>
</protein>
<dbReference type="PANTHER" id="PTHR47515">
    <property type="entry name" value="LOW CALCIUM RESPONSE LOCUS PROTEIN T"/>
    <property type="match status" value="1"/>
</dbReference>
<evidence type="ECO:0000256" key="2">
    <source>
        <dbReference type="SAM" id="MobiDB-lite"/>
    </source>
</evidence>
<evidence type="ECO:0000313" key="4">
    <source>
        <dbReference type="EMBL" id="MEE7494868.1"/>
    </source>
</evidence>
<dbReference type="Pfam" id="PF13276">
    <property type="entry name" value="HTH_21"/>
    <property type="match status" value="1"/>
</dbReference>
<dbReference type="Gene3D" id="3.30.420.10">
    <property type="entry name" value="Ribonuclease H-like superfamily/Ribonuclease H"/>
    <property type="match status" value="1"/>
</dbReference>
<dbReference type="InterPro" id="IPR002514">
    <property type="entry name" value="Transposase_8"/>
</dbReference>
<dbReference type="RefSeq" id="WP_331304768.1">
    <property type="nucleotide sequence ID" value="NZ_MLCA01000019.1"/>
</dbReference>
<dbReference type="EMBL" id="MLCA01000019">
    <property type="protein sequence ID" value="MEE7494868.1"/>
    <property type="molecule type" value="Genomic_DNA"/>
</dbReference>
<dbReference type="NCBIfam" id="NF033516">
    <property type="entry name" value="transpos_IS3"/>
    <property type="match status" value="1"/>
</dbReference>
<dbReference type="InterPro" id="IPR048020">
    <property type="entry name" value="Transpos_IS3"/>
</dbReference>
<comment type="caution">
    <text evidence="4">The sequence shown here is derived from an EMBL/GenBank/DDBJ whole genome shotgun (WGS) entry which is preliminary data.</text>
</comment>
<dbReference type="InterPro" id="IPR025948">
    <property type="entry name" value="HTH-like_dom"/>
</dbReference>
<name>A0ABU7TZI6_9HYPH</name>
<reference evidence="4 5" key="1">
    <citation type="journal article" date="2012" name="Genet. Mol. Biol.">
        <title>Analysis of 16S rRNA and mxaF genes revealing insights into Methylobacterium niche-specific plant association.</title>
        <authorList>
            <person name="Dourado M.N."/>
            <person name="Andreote F.D."/>
            <person name="Dini-Andreote F."/>
            <person name="Conti R."/>
            <person name="Araujo J.M."/>
            <person name="Araujo W.L."/>
        </authorList>
    </citation>
    <scope>NUCLEOTIDE SEQUENCE [LARGE SCALE GENOMIC DNA]</scope>
    <source>
        <strain evidence="4 5">TC3-10</strain>
    </source>
</reference>
<feature type="region of interest" description="Disordered" evidence="2">
    <location>
        <begin position="370"/>
        <end position="389"/>
    </location>
</feature>
<dbReference type="InterPro" id="IPR012337">
    <property type="entry name" value="RNaseH-like_sf"/>
</dbReference>
<dbReference type="Pfam" id="PF01527">
    <property type="entry name" value="HTH_Tnp_1"/>
    <property type="match status" value="1"/>
</dbReference>
<evidence type="ECO:0000313" key="5">
    <source>
        <dbReference type="Proteomes" id="UP001355206"/>
    </source>
</evidence>
<dbReference type="SUPFAM" id="SSF46689">
    <property type="entry name" value="Homeodomain-like"/>
    <property type="match status" value="1"/>
</dbReference>
<dbReference type="InterPro" id="IPR001584">
    <property type="entry name" value="Integrase_cat-core"/>
</dbReference>
<dbReference type="Pfam" id="PF13683">
    <property type="entry name" value="rve_3"/>
    <property type="match status" value="1"/>
</dbReference>
<proteinExistence type="predicted"/>
<organism evidence="4 5">
    <name type="scientific">Methylobacterium oryzae</name>
    <dbReference type="NCBI Taxonomy" id="334852"/>
    <lineage>
        <taxon>Bacteria</taxon>
        <taxon>Pseudomonadati</taxon>
        <taxon>Pseudomonadota</taxon>
        <taxon>Alphaproteobacteria</taxon>
        <taxon>Hyphomicrobiales</taxon>
        <taxon>Methylobacteriaceae</taxon>
        <taxon>Methylobacterium</taxon>
    </lineage>
</organism>
<dbReference type="PROSITE" id="PS50994">
    <property type="entry name" value="INTEGRASE"/>
    <property type="match status" value="1"/>
</dbReference>
<dbReference type="SUPFAM" id="SSF53098">
    <property type="entry name" value="Ribonuclease H-like"/>
    <property type="match status" value="1"/>
</dbReference>
<dbReference type="InterPro" id="IPR036397">
    <property type="entry name" value="RNaseH_sf"/>
</dbReference>
<dbReference type="InterPro" id="IPR009057">
    <property type="entry name" value="Homeodomain-like_sf"/>
</dbReference>